<gene>
    <name evidence="1" type="ORF">NA57DRAFT_76792</name>
</gene>
<dbReference type="OrthoDB" id="42525at2759"/>
<dbReference type="PANTHER" id="PTHR35332:SF2">
    <property type="entry name" value="REGULATION OF ENOLASE PROTEIN 1"/>
    <property type="match status" value="1"/>
</dbReference>
<dbReference type="Proteomes" id="UP000799772">
    <property type="component" value="Unassembled WGS sequence"/>
</dbReference>
<dbReference type="InterPro" id="IPR009784">
    <property type="entry name" value="DUF1349"/>
</dbReference>
<organism evidence="1 2">
    <name type="scientific">Rhizodiscina lignyota</name>
    <dbReference type="NCBI Taxonomy" id="1504668"/>
    <lineage>
        <taxon>Eukaryota</taxon>
        <taxon>Fungi</taxon>
        <taxon>Dikarya</taxon>
        <taxon>Ascomycota</taxon>
        <taxon>Pezizomycotina</taxon>
        <taxon>Dothideomycetes</taxon>
        <taxon>Pleosporomycetidae</taxon>
        <taxon>Aulographales</taxon>
        <taxon>Rhizodiscinaceae</taxon>
        <taxon>Rhizodiscina</taxon>
    </lineage>
</organism>
<evidence type="ECO:0000313" key="2">
    <source>
        <dbReference type="Proteomes" id="UP000799772"/>
    </source>
</evidence>
<accession>A0A9P4M5F0</accession>
<comment type="caution">
    <text evidence="1">The sequence shown here is derived from an EMBL/GenBank/DDBJ whole genome shotgun (WGS) entry which is preliminary data.</text>
</comment>
<protein>
    <submittedName>
        <fullName evidence="1">Uncharacterized protein</fullName>
    </submittedName>
</protein>
<dbReference type="AlphaFoldDB" id="A0A9P4M5F0"/>
<dbReference type="Gene3D" id="2.60.120.200">
    <property type="match status" value="1"/>
</dbReference>
<proteinExistence type="predicted"/>
<keyword evidence="2" id="KW-1185">Reference proteome</keyword>
<reference evidence="1" key="1">
    <citation type="journal article" date="2020" name="Stud. Mycol.">
        <title>101 Dothideomycetes genomes: a test case for predicting lifestyles and emergence of pathogens.</title>
        <authorList>
            <person name="Haridas S."/>
            <person name="Albert R."/>
            <person name="Binder M."/>
            <person name="Bloem J."/>
            <person name="Labutti K."/>
            <person name="Salamov A."/>
            <person name="Andreopoulos B."/>
            <person name="Baker S."/>
            <person name="Barry K."/>
            <person name="Bills G."/>
            <person name="Bluhm B."/>
            <person name="Cannon C."/>
            <person name="Castanera R."/>
            <person name="Culley D."/>
            <person name="Daum C."/>
            <person name="Ezra D."/>
            <person name="Gonzalez J."/>
            <person name="Henrissat B."/>
            <person name="Kuo A."/>
            <person name="Liang C."/>
            <person name="Lipzen A."/>
            <person name="Lutzoni F."/>
            <person name="Magnuson J."/>
            <person name="Mondo S."/>
            <person name="Nolan M."/>
            <person name="Ohm R."/>
            <person name="Pangilinan J."/>
            <person name="Park H.-J."/>
            <person name="Ramirez L."/>
            <person name="Alfaro M."/>
            <person name="Sun H."/>
            <person name="Tritt A."/>
            <person name="Yoshinaga Y."/>
            <person name="Zwiers L.-H."/>
            <person name="Turgeon B."/>
            <person name="Goodwin S."/>
            <person name="Spatafora J."/>
            <person name="Crous P."/>
            <person name="Grigoriev I."/>
        </authorList>
    </citation>
    <scope>NUCLEOTIDE SEQUENCE</scope>
    <source>
        <strain evidence="1">CBS 133067</strain>
    </source>
</reference>
<dbReference type="PANTHER" id="PTHR35332">
    <property type="entry name" value="REGULATION OF ENOLASE PROTEIN 1"/>
    <property type="match status" value="1"/>
</dbReference>
<name>A0A9P4M5F0_9PEZI</name>
<sequence length="217" mass="23999">MAQFTVKTNPDTDIWRKPPSANAFNSTVHALPEHTSQPLRNFQHARITVKADWAAQYDQGGILLHLSKPGLKCHGCDFNQPLKSSDHDQCKWLKTGIELYNGSTLISTVCCDNYADWSVLPVAATSTNLSEVTLELQREQDKNGKSLWLYQILPDGSGSEKKVPLREVAWMFALDDEYSIGVGAYAARPATKDDVASLGKRDGVLEVDVKGYVVDFA</sequence>
<dbReference type="EMBL" id="ML978127">
    <property type="protein sequence ID" value="KAF2097993.1"/>
    <property type="molecule type" value="Genomic_DNA"/>
</dbReference>
<evidence type="ECO:0000313" key="1">
    <source>
        <dbReference type="EMBL" id="KAF2097993.1"/>
    </source>
</evidence>
<dbReference type="Pfam" id="PF07081">
    <property type="entry name" value="DUF1349"/>
    <property type="match status" value="1"/>
</dbReference>